<dbReference type="PROSITE" id="PS00670">
    <property type="entry name" value="D_2_HYDROXYACID_DH_2"/>
    <property type="match status" value="1"/>
</dbReference>
<dbReference type="CDD" id="cd12183">
    <property type="entry name" value="LDH_like_2"/>
    <property type="match status" value="1"/>
</dbReference>
<evidence type="ECO:0000256" key="4">
    <source>
        <dbReference type="RuleBase" id="RU003719"/>
    </source>
</evidence>
<dbReference type="PANTHER" id="PTHR43026:SF1">
    <property type="entry name" value="2-HYDROXYACID DEHYDROGENASE HOMOLOG 1-RELATED"/>
    <property type="match status" value="1"/>
</dbReference>
<comment type="similarity">
    <text evidence="1 4">Belongs to the D-isomer specific 2-hydroxyacid dehydrogenase family.</text>
</comment>
<dbReference type="SUPFAM" id="SSF51735">
    <property type="entry name" value="NAD(P)-binding Rossmann-fold domains"/>
    <property type="match status" value="1"/>
</dbReference>
<keyword evidence="3" id="KW-0520">NAD</keyword>
<dbReference type="AlphaFoldDB" id="A0A1K1W162"/>
<dbReference type="Proteomes" id="UP000182350">
    <property type="component" value="Unassembled WGS sequence"/>
</dbReference>
<dbReference type="GO" id="GO:0008720">
    <property type="term" value="F:D-lactate dehydrogenase (NAD+) activity"/>
    <property type="evidence" value="ECO:0007669"/>
    <property type="project" value="TreeGrafter"/>
</dbReference>
<evidence type="ECO:0000256" key="3">
    <source>
        <dbReference type="ARBA" id="ARBA00023027"/>
    </source>
</evidence>
<dbReference type="Pfam" id="PF02826">
    <property type="entry name" value="2-Hacid_dh_C"/>
    <property type="match status" value="1"/>
</dbReference>
<gene>
    <name evidence="7" type="ORF">SAMN02745752_01218</name>
</gene>
<dbReference type="InterPro" id="IPR036291">
    <property type="entry name" value="NAD(P)-bd_dom_sf"/>
</dbReference>
<evidence type="ECO:0000259" key="6">
    <source>
        <dbReference type="Pfam" id="PF02826"/>
    </source>
</evidence>
<dbReference type="STRING" id="1122209.SAMN02745752_01218"/>
<sequence>MRIRFFSAQKYDRQFFDAANQHFGFTLDYLESPLNAQTARLAEGADAVCAFVNDTLDAECLQALKQQGIQFIALRCAGFNQVDLGEARRLALPVVRVPAYSPEAVAEHTLALMLTLNRHTHRAFNRVRESNFQLNGLLGFNLHGRSVGLIGTGQIGLATARILKGFGCRLLAHDPYENPAFTALGGIYVPLEKLYAESDVISLHCPLTPENHHLINGYAISRMKRGVMLVNTSRGGLVDTAAAIAALKSGQMGYLALDVYEQEGDVFFRDLSDEILPDDQLSRLMTFPNVLITGHQGFFTAEALAQIAEVTLGNLQQLQQGLVCEQELTCKL</sequence>
<dbReference type="InterPro" id="IPR006139">
    <property type="entry name" value="D-isomer_2_OHA_DH_cat_dom"/>
</dbReference>
<evidence type="ECO:0000313" key="7">
    <source>
        <dbReference type="EMBL" id="SFX31169.1"/>
    </source>
</evidence>
<evidence type="ECO:0000256" key="1">
    <source>
        <dbReference type="ARBA" id="ARBA00005854"/>
    </source>
</evidence>
<dbReference type="InterPro" id="IPR029753">
    <property type="entry name" value="D-isomer_DH_CS"/>
</dbReference>
<dbReference type="Gene3D" id="3.40.50.720">
    <property type="entry name" value="NAD(P)-binding Rossmann-like Domain"/>
    <property type="match status" value="2"/>
</dbReference>
<dbReference type="OrthoDB" id="9805416at2"/>
<dbReference type="Pfam" id="PF00389">
    <property type="entry name" value="2-Hacid_dh"/>
    <property type="match status" value="1"/>
</dbReference>
<evidence type="ECO:0000313" key="8">
    <source>
        <dbReference type="Proteomes" id="UP000182350"/>
    </source>
</evidence>
<dbReference type="GO" id="GO:0051287">
    <property type="term" value="F:NAD binding"/>
    <property type="evidence" value="ECO:0007669"/>
    <property type="project" value="InterPro"/>
</dbReference>
<dbReference type="EMBL" id="FPJW01000003">
    <property type="protein sequence ID" value="SFX31169.1"/>
    <property type="molecule type" value="Genomic_DNA"/>
</dbReference>
<evidence type="ECO:0000256" key="2">
    <source>
        <dbReference type="ARBA" id="ARBA00023002"/>
    </source>
</evidence>
<dbReference type="RefSeq" id="WP_072325458.1">
    <property type="nucleotide sequence ID" value="NZ_FPJW01000003.1"/>
</dbReference>
<dbReference type="SUPFAM" id="SSF52283">
    <property type="entry name" value="Formate/glycerate dehydrogenase catalytic domain-like"/>
    <property type="match status" value="1"/>
</dbReference>
<dbReference type="PANTHER" id="PTHR43026">
    <property type="entry name" value="2-HYDROXYACID DEHYDROGENASE HOMOLOG 1-RELATED"/>
    <property type="match status" value="1"/>
</dbReference>
<keyword evidence="8" id="KW-1185">Reference proteome</keyword>
<dbReference type="InterPro" id="IPR006140">
    <property type="entry name" value="D-isomer_DH_NAD-bd"/>
</dbReference>
<dbReference type="PROSITE" id="PS00671">
    <property type="entry name" value="D_2_HYDROXYACID_DH_3"/>
    <property type="match status" value="1"/>
</dbReference>
<feature type="domain" description="D-isomer specific 2-hydroxyacid dehydrogenase catalytic" evidence="5">
    <location>
        <begin position="8"/>
        <end position="324"/>
    </location>
</feature>
<proteinExistence type="inferred from homology"/>
<protein>
    <submittedName>
        <fullName evidence="7">D-lactate dehydrogenase</fullName>
    </submittedName>
</protein>
<keyword evidence="2 4" id="KW-0560">Oxidoreductase</keyword>
<name>A0A1K1W162_9GAMM</name>
<dbReference type="InterPro" id="IPR058205">
    <property type="entry name" value="D-LDH-like"/>
</dbReference>
<organism evidence="7 8">
    <name type="scientific">Marinospirillum alkaliphilum DSM 21637</name>
    <dbReference type="NCBI Taxonomy" id="1122209"/>
    <lineage>
        <taxon>Bacteria</taxon>
        <taxon>Pseudomonadati</taxon>
        <taxon>Pseudomonadota</taxon>
        <taxon>Gammaproteobacteria</taxon>
        <taxon>Oceanospirillales</taxon>
        <taxon>Oceanospirillaceae</taxon>
        <taxon>Marinospirillum</taxon>
    </lineage>
</organism>
<reference evidence="7 8" key="1">
    <citation type="submission" date="2016-11" db="EMBL/GenBank/DDBJ databases">
        <authorList>
            <person name="Jaros S."/>
            <person name="Januszkiewicz K."/>
            <person name="Wedrychowicz H."/>
        </authorList>
    </citation>
    <scope>NUCLEOTIDE SEQUENCE [LARGE SCALE GENOMIC DNA]</scope>
    <source>
        <strain evidence="7 8">DSM 21637</strain>
    </source>
</reference>
<feature type="domain" description="D-isomer specific 2-hydroxyacid dehydrogenase NAD-binding" evidence="6">
    <location>
        <begin position="110"/>
        <end position="297"/>
    </location>
</feature>
<accession>A0A1K1W162</accession>
<evidence type="ECO:0000259" key="5">
    <source>
        <dbReference type="Pfam" id="PF00389"/>
    </source>
</evidence>